<evidence type="ECO:0000313" key="3">
    <source>
        <dbReference type="EMBL" id="QSI76467.1"/>
    </source>
</evidence>
<evidence type="ECO:0008006" key="5">
    <source>
        <dbReference type="Google" id="ProtNLM"/>
    </source>
</evidence>
<dbReference type="EMBL" id="CP071060">
    <property type="protein sequence ID" value="QSI76467.1"/>
    <property type="molecule type" value="Genomic_DNA"/>
</dbReference>
<protein>
    <recommendedName>
        <fullName evidence="5">Lipoprotein</fullName>
    </recommendedName>
</protein>
<name>A0ABX7M3Y3_9RHOO</name>
<evidence type="ECO:0000256" key="1">
    <source>
        <dbReference type="SAM" id="MobiDB-lite"/>
    </source>
</evidence>
<dbReference type="PROSITE" id="PS51257">
    <property type="entry name" value="PROKAR_LIPOPROTEIN"/>
    <property type="match status" value="1"/>
</dbReference>
<keyword evidence="4" id="KW-1185">Reference proteome</keyword>
<feature type="chain" id="PRO_5045541004" description="Lipoprotein" evidence="2">
    <location>
        <begin position="28"/>
        <end position="200"/>
    </location>
</feature>
<feature type="signal peptide" evidence="2">
    <location>
        <begin position="1"/>
        <end position="27"/>
    </location>
</feature>
<keyword evidence="2" id="KW-0732">Signal</keyword>
<dbReference type="Proteomes" id="UP000663570">
    <property type="component" value="Chromosome"/>
</dbReference>
<feature type="region of interest" description="Disordered" evidence="1">
    <location>
        <begin position="31"/>
        <end position="82"/>
    </location>
</feature>
<dbReference type="RefSeq" id="WP_172203358.1">
    <property type="nucleotide sequence ID" value="NZ_CP071060.1"/>
</dbReference>
<accession>A0ABX7M3Y3</accession>
<sequence length="200" mass="21793">MSARVSLVARRVAVALSLALLASCATEKVGKKGEDEVFEPAKPPVMAEKAPSGKGADRPLPAVPLKPTPPSPAAPAVGRPKKAMEAKPLNVTFRCAAHDERHHTAQADIEVADGNVHYLRTRLATPLGGVCEFALPDFTQTQRMPSVELKARSGRCTLRMWEQGPKVTLAYSNCEQYCKPSSTMDYILPILYDRRVNRCN</sequence>
<gene>
    <name evidence="3" type="ORF">JY500_18720</name>
</gene>
<evidence type="ECO:0000313" key="4">
    <source>
        <dbReference type="Proteomes" id="UP000663570"/>
    </source>
</evidence>
<reference evidence="3 4" key="1">
    <citation type="submission" date="2021-02" db="EMBL/GenBank/DDBJ databases">
        <title>Niveibacterium changnyeongensis HC41.</title>
        <authorList>
            <person name="Kang M."/>
        </authorList>
    </citation>
    <scope>NUCLEOTIDE SEQUENCE [LARGE SCALE GENOMIC DNA]</scope>
    <source>
        <strain evidence="3 4">HC41</strain>
    </source>
</reference>
<proteinExistence type="predicted"/>
<organism evidence="3 4">
    <name type="scientific">Niveibacterium microcysteis</name>
    <dbReference type="NCBI Taxonomy" id="2811415"/>
    <lineage>
        <taxon>Bacteria</taxon>
        <taxon>Pseudomonadati</taxon>
        <taxon>Pseudomonadota</taxon>
        <taxon>Betaproteobacteria</taxon>
        <taxon>Rhodocyclales</taxon>
        <taxon>Rhodocyclaceae</taxon>
        <taxon>Niveibacterium</taxon>
    </lineage>
</organism>
<evidence type="ECO:0000256" key="2">
    <source>
        <dbReference type="SAM" id="SignalP"/>
    </source>
</evidence>
<feature type="compositionally biased region" description="Pro residues" evidence="1">
    <location>
        <begin position="61"/>
        <end position="73"/>
    </location>
</feature>